<keyword evidence="2" id="KW-0645">Protease</keyword>
<sequence>MTTFNEAARLASLHAAQGRAAALFAAIEAGGLVRAGLRESELSNEIHALAAGQFGVEAHWHKRVVRAGANSVTTYHDDPADLVIAADDILFVDLGPVFDDWEADFGRTFVLGDDPVKQALRRDLPLVWQELRAFYEADPHMTGAALYAQAHRTAEQRGWTFGGNIAGHLVGEFPHTAFPGERSVSLVAPGNDTPMRDPDADGRERYWILEVHLVEPQGRFGGFTEELLSR</sequence>
<name>A0ABW6CSE8_9CAUL</name>
<dbReference type="InterPro" id="IPR000994">
    <property type="entry name" value="Pept_M24"/>
</dbReference>
<dbReference type="RefSeq" id="WP_377371210.1">
    <property type="nucleotide sequence ID" value="NZ_JAOTJD010000041.1"/>
</dbReference>
<feature type="domain" description="Peptidase M24" evidence="1">
    <location>
        <begin position="13"/>
        <end position="179"/>
    </location>
</feature>
<keyword evidence="2" id="KW-0031">Aminopeptidase</keyword>
<comment type="caution">
    <text evidence="2">The sequence shown here is derived from an EMBL/GenBank/DDBJ whole genome shotgun (WGS) entry which is preliminary data.</text>
</comment>
<dbReference type="GO" id="GO:0004177">
    <property type="term" value="F:aminopeptidase activity"/>
    <property type="evidence" value="ECO:0007669"/>
    <property type="project" value="UniProtKB-KW"/>
</dbReference>
<dbReference type="Proteomes" id="UP001598130">
    <property type="component" value="Unassembled WGS sequence"/>
</dbReference>
<dbReference type="Pfam" id="PF00557">
    <property type="entry name" value="Peptidase_M24"/>
    <property type="match status" value="1"/>
</dbReference>
<keyword evidence="2" id="KW-0378">Hydrolase</keyword>
<dbReference type="CDD" id="cd01066">
    <property type="entry name" value="APP_MetAP"/>
    <property type="match status" value="1"/>
</dbReference>
<accession>A0ABW6CSE8</accession>
<organism evidence="2 3">
    <name type="scientific">Phenylobacterium ferrooxidans</name>
    <dbReference type="NCBI Taxonomy" id="2982689"/>
    <lineage>
        <taxon>Bacteria</taxon>
        <taxon>Pseudomonadati</taxon>
        <taxon>Pseudomonadota</taxon>
        <taxon>Alphaproteobacteria</taxon>
        <taxon>Caulobacterales</taxon>
        <taxon>Caulobacteraceae</taxon>
        <taxon>Phenylobacterium</taxon>
    </lineage>
</organism>
<gene>
    <name evidence="2" type="ORF">OCL97_17960</name>
</gene>
<dbReference type="Gene3D" id="3.90.230.10">
    <property type="entry name" value="Creatinase/methionine aminopeptidase superfamily"/>
    <property type="match status" value="1"/>
</dbReference>
<keyword evidence="3" id="KW-1185">Reference proteome</keyword>
<dbReference type="EMBL" id="JAOTJD010000041">
    <property type="protein sequence ID" value="MFD3265844.1"/>
    <property type="molecule type" value="Genomic_DNA"/>
</dbReference>
<proteinExistence type="predicted"/>
<reference evidence="2 3" key="1">
    <citation type="submission" date="2022-09" db="EMBL/GenBank/DDBJ databases">
        <title>New species of Phenylobacterium.</title>
        <authorList>
            <person name="Mieszkin S."/>
        </authorList>
    </citation>
    <scope>NUCLEOTIDE SEQUENCE [LARGE SCALE GENOMIC DNA]</scope>
    <source>
        <strain evidence="2 3">HK31-G</strain>
    </source>
</reference>
<dbReference type="SUPFAM" id="SSF55920">
    <property type="entry name" value="Creatinase/aminopeptidase"/>
    <property type="match status" value="1"/>
</dbReference>
<evidence type="ECO:0000313" key="3">
    <source>
        <dbReference type="Proteomes" id="UP001598130"/>
    </source>
</evidence>
<dbReference type="InterPro" id="IPR036005">
    <property type="entry name" value="Creatinase/aminopeptidase-like"/>
</dbReference>
<evidence type="ECO:0000259" key="1">
    <source>
        <dbReference type="Pfam" id="PF00557"/>
    </source>
</evidence>
<protein>
    <submittedName>
        <fullName evidence="2">Aminopeptidase P family protein</fullName>
    </submittedName>
</protein>
<evidence type="ECO:0000313" key="2">
    <source>
        <dbReference type="EMBL" id="MFD3265844.1"/>
    </source>
</evidence>